<dbReference type="Pfam" id="PF20247">
    <property type="entry name" value="DUF6602"/>
    <property type="match status" value="1"/>
</dbReference>
<accession>A0ABQ1NZJ0</accession>
<dbReference type="Proteomes" id="UP000619534">
    <property type="component" value="Unassembled WGS sequence"/>
</dbReference>
<sequence length="287" mass="33122">MSKIKRYFNVMSDIVDTRANQAGINEHSSSIGTNREIIIEEFLNKHIPHRLAVNRGGVILDLNGKESKQIDIIVKSDLGLNFKEHDIMFDCIESVAAVVSSKSNLTGDTLDQALIEIESIPKMSKKVIELDTFMIAELYKKAEISPQDIEDEYIYEFITNFPSTVIFSYKGMELPSIIKHIKTHYTGKHIDSINIPTLIWVNKKYVISKLRITSKNRQSALSIYNSNKDDFIALPLEYNCDEEIKYIMEVKKLDNNDKGLPFLRMIGLLTSYNTYNNLKFQFDRYFR</sequence>
<evidence type="ECO:0000259" key="1">
    <source>
        <dbReference type="Pfam" id="PF20247"/>
    </source>
</evidence>
<proteinExistence type="predicted"/>
<organism evidence="2 3">
    <name type="scientific">Thalassobacillus devorans</name>
    <dbReference type="NCBI Taxonomy" id="279813"/>
    <lineage>
        <taxon>Bacteria</taxon>
        <taxon>Bacillati</taxon>
        <taxon>Bacillota</taxon>
        <taxon>Bacilli</taxon>
        <taxon>Bacillales</taxon>
        <taxon>Bacillaceae</taxon>
        <taxon>Thalassobacillus</taxon>
    </lineage>
</organism>
<dbReference type="InterPro" id="IPR046537">
    <property type="entry name" value="DUF6602"/>
</dbReference>
<comment type="caution">
    <text evidence="2">The sequence shown here is derived from an EMBL/GenBank/DDBJ whole genome shotgun (WGS) entry which is preliminary data.</text>
</comment>
<feature type="domain" description="DUF6602" evidence="1">
    <location>
        <begin position="26"/>
        <end position="123"/>
    </location>
</feature>
<dbReference type="RefSeq" id="WP_062446179.1">
    <property type="nucleotide sequence ID" value="NZ_BMCJ01000003.1"/>
</dbReference>
<evidence type="ECO:0000313" key="2">
    <source>
        <dbReference type="EMBL" id="GGC88149.1"/>
    </source>
</evidence>
<gene>
    <name evidence="2" type="ORF">GCM10007216_18610</name>
</gene>
<name>A0ABQ1NZJ0_9BACI</name>
<reference evidence="3" key="1">
    <citation type="journal article" date="2019" name="Int. J. Syst. Evol. Microbiol.">
        <title>The Global Catalogue of Microorganisms (GCM) 10K type strain sequencing project: providing services to taxonomists for standard genome sequencing and annotation.</title>
        <authorList>
            <consortium name="The Broad Institute Genomics Platform"/>
            <consortium name="The Broad Institute Genome Sequencing Center for Infectious Disease"/>
            <person name="Wu L."/>
            <person name="Ma J."/>
        </authorList>
    </citation>
    <scope>NUCLEOTIDE SEQUENCE [LARGE SCALE GENOMIC DNA]</scope>
    <source>
        <strain evidence="3">CCM 7282</strain>
    </source>
</reference>
<keyword evidence="3" id="KW-1185">Reference proteome</keyword>
<protein>
    <recommendedName>
        <fullName evidence="1">DUF6602 domain-containing protein</fullName>
    </recommendedName>
</protein>
<dbReference type="EMBL" id="BMCJ01000003">
    <property type="protein sequence ID" value="GGC88149.1"/>
    <property type="molecule type" value="Genomic_DNA"/>
</dbReference>
<evidence type="ECO:0000313" key="3">
    <source>
        <dbReference type="Proteomes" id="UP000619534"/>
    </source>
</evidence>